<dbReference type="EMBL" id="JBHFFA010000001">
    <property type="protein sequence ID" value="KAL2652111.1"/>
    <property type="molecule type" value="Genomic_DNA"/>
</dbReference>
<name>A0ABD1ZKX9_9MARC</name>
<feature type="region of interest" description="Disordered" evidence="1">
    <location>
        <begin position="57"/>
        <end position="78"/>
    </location>
</feature>
<evidence type="ECO:0000313" key="3">
    <source>
        <dbReference type="Proteomes" id="UP001605036"/>
    </source>
</evidence>
<accession>A0ABD1ZKX9</accession>
<dbReference type="AlphaFoldDB" id="A0ABD1ZKX9"/>
<dbReference type="Proteomes" id="UP001605036">
    <property type="component" value="Unassembled WGS sequence"/>
</dbReference>
<protein>
    <submittedName>
        <fullName evidence="2">Uncharacterized protein</fullName>
    </submittedName>
</protein>
<feature type="compositionally biased region" description="Acidic residues" evidence="1">
    <location>
        <begin position="65"/>
        <end position="75"/>
    </location>
</feature>
<comment type="caution">
    <text evidence="2">The sequence shown here is derived from an EMBL/GenBank/DDBJ whole genome shotgun (WGS) entry which is preliminary data.</text>
</comment>
<gene>
    <name evidence="2" type="ORF">R1flu_020239</name>
</gene>
<sequence>MISELSCLKRSILINIKQLYNAKDYHAEEQDMKIDALQAILRDKIQVAVGLARWQSESSAAWQGDLDDEEEEEEKEDKCEKSSLKIAKKNWKKCFLYE</sequence>
<evidence type="ECO:0000313" key="2">
    <source>
        <dbReference type="EMBL" id="KAL2652111.1"/>
    </source>
</evidence>
<organism evidence="2 3">
    <name type="scientific">Riccia fluitans</name>
    <dbReference type="NCBI Taxonomy" id="41844"/>
    <lineage>
        <taxon>Eukaryota</taxon>
        <taxon>Viridiplantae</taxon>
        <taxon>Streptophyta</taxon>
        <taxon>Embryophyta</taxon>
        <taxon>Marchantiophyta</taxon>
        <taxon>Marchantiopsida</taxon>
        <taxon>Marchantiidae</taxon>
        <taxon>Marchantiales</taxon>
        <taxon>Ricciaceae</taxon>
        <taxon>Riccia</taxon>
    </lineage>
</organism>
<keyword evidence="3" id="KW-1185">Reference proteome</keyword>
<reference evidence="2 3" key="1">
    <citation type="submission" date="2024-09" db="EMBL/GenBank/DDBJ databases">
        <title>Chromosome-scale assembly of Riccia fluitans.</title>
        <authorList>
            <person name="Paukszto L."/>
            <person name="Sawicki J."/>
            <person name="Karawczyk K."/>
            <person name="Piernik-Szablinska J."/>
            <person name="Szczecinska M."/>
            <person name="Mazdziarz M."/>
        </authorList>
    </citation>
    <scope>NUCLEOTIDE SEQUENCE [LARGE SCALE GENOMIC DNA]</scope>
    <source>
        <strain evidence="2">Rf_01</strain>
        <tissue evidence="2">Aerial parts of the thallus</tissue>
    </source>
</reference>
<evidence type="ECO:0000256" key="1">
    <source>
        <dbReference type="SAM" id="MobiDB-lite"/>
    </source>
</evidence>
<proteinExistence type="predicted"/>